<name>A0A2T7PWQ4_POMCA</name>
<dbReference type="InterPro" id="IPR036770">
    <property type="entry name" value="Ankyrin_rpt-contain_sf"/>
</dbReference>
<sequence length="143" mass="15629">MPADTDSHSKRRSKDMEWEVSTFLPAEMSRREQRFHEAASVNDADSVRKLLAEGVGINCRNSLDRTALHCTAACGHVAVTEALLENGADLEAKDKYGMRPVLWAAWFGHLDVCVSWSTLAPANTVPTRFVPPGPQTAPIALAL</sequence>
<dbReference type="Proteomes" id="UP000245119">
    <property type="component" value="Linkage Group LG1"/>
</dbReference>
<organism evidence="4 5">
    <name type="scientific">Pomacea canaliculata</name>
    <name type="common">Golden apple snail</name>
    <dbReference type="NCBI Taxonomy" id="400727"/>
    <lineage>
        <taxon>Eukaryota</taxon>
        <taxon>Metazoa</taxon>
        <taxon>Spiralia</taxon>
        <taxon>Lophotrochozoa</taxon>
        <taxon>Mollusca</taxon>
        <taxon>Gastropoda</taxon>
        <taxon>Caenogastropoda</taxon>
        <taxon>Architaenioglossa</taxon>
        <taxon>Ampullarioidea</taxon>
        <taxon>Ampullariidae</taxon>
        <taxon>Pomacea</taxon>
    </lineage>
</organism>
<comment type="caution">
    <text evidence="4">The sequence shown here is derived from an EMBL/GenBank/DDBJ whole genome shotgun (WGS) entry which is preliminary data.</text>
</comment>
<dbReference type="AlphaFoldDB" id="A0A2T7PWQ4"/>
<evidence type="ECO:0000313" key="4">
    <source>
        <dbReference type="EMBL" id="PVD37820.1"/>
    </source>
</evidence>
<dbReference type="SMART" id="SM00248">
    <property type="entry name" value="ANK"/>
    <property type="match status" value="2"/>
</dbReference>
<evidence type="ECO:0000256" key="3">
    <source>
        <dbReference type="PROSITE-ProRule" id="PRU00023"/>
    </source>
</evidence>
<dbReference type="PANTHER" id="PTHR24201">
    <property type="entry name" value="ANK_REP_REGION DOMAIN-CONTAINING PROTEIN"/>
    <property type="match status" value="1"/>
</dbReference>
<dbReference type="Gene3D" id="1.25.40.20">
    <property type="entry name" value="Ankyrin repeat-containing domain"/>
    <property type="match status" value="1"/>
</dbReference>
<dbReference type="PROSITE" id="PS50297">
    <property type="entry name" value="ANK_REP_REGION"/>
    <property type="match status" value="1"/>
</dbReference>
<evidence type="ECO:0000256" key="2">
    <source>
        <dbReference type="ARBA" id="ARBA00023043"/>
    </source>
</evidence>
<reference evidence="4 5" key="1">
    <citation type="submission" date="2018-04" db="EMBL/GenBank/DDBJ databases">
        <title>The genome of golden apple snail Pomacea canaliculata provides insight into stress tolerance and invasive adaptation.</title>
        <authorList>
            <person name="Liu C."/>
            <person name="Liu B."/>
            <person name="Ren Y."/>
            <person name="Zhang Y."/>
            <person name="Wang H."/>
            <person name="Li S."/>
            <person name="Jiang F."/>
            <person name="Yin L."/>
            <person name="Zhang G."/>
            <person name="Qian W."/>
            <person name="Fan W."/>
        </authorList>
    </citation>
    <scope>NUCLEOTIDE SEQUENCE [LARGE SCALE GENOMIC DNA]</scope>
    <source>
        <strain evidence="4">SZHN2017</strain>
        <tissue evidence="4">Muscle</tissue>
    </source>
</reference>
<dbReference type="GO" id="GO:0005634">
    <property type="term" value="C:nucleus"/>
    <property type="evidence" value="ECO:0007669"/>
    <property type="project" value="TreeGrafter"/>
</dbReference>
<dbReference type="STRING" id="400727.A0A2T7PWQ4"/>
<dbReference type="InterPro" id="IPR002110">
    <property type="entry name" value="Ankyrin_rpt"/>
</dbReference>
<keyword evidence="1" id="KW-0677">Repeat</keyword>
<feature type="repeat" description="ANK" evidence="3">
    <location>
        <begin position="63"/>
        <end position="95"/>
    </location>
</feature>
<proteinExistence type="predicted"/>
<evidence type="ECO:0000313" key="5">
    <source>
        <dbReference type="Proteomes" id="UP000245119"/>
    </source>
</evidence>
<dbReference type="SUPFAM" id="SSF48403">
    <property type="entry name" value="Ankyrin repeat"/>
    <property type="match status" value="1"/>
</dbReference>
<dbReference type="PANTHER" id="PTHR24201:SF16">
    <property type="entry name" value="ANKYRIN-1-LIKE-RELATED"/>
    <property type="match status" value="1"/>
</dbReference>
<accession>A0A2T7PWQ4</accession>
<gene>
    <name evidence="4" type="ORF">C0Q70_00422</name>
</gene>
<protein>
    <submittedName>
        <fullName evidence="4">Uncharacterized protein</fullName>
    </submittedName>
</protein>
<keyword evidence="2 3" id="KW-0040">ANK repeat</keyword>
<dbReference type="PROSITE" id="PS50088">
    <property type="entry name" value="ANK_REPEAT"/>
    <property type="match status" value="1"/>
</dbReference>
<evidence type="ECO:0000256" key="1">
    <source>
        <dbReference type="ARBA" id="ARBA00022737"/>
    </source>
</evidence>
<dbReference type="InterPro" id="IPR050776">
    <property type="entry name" value="Ank_Repeat/CDKN_Inhibitor"/>
</dbReference>
<dbReference type="Pfam" id="PF12796">
    <property type="entry name" value="Ank_2"/>
    <property type="match status" value="1"/>
</dbReference>
<dbReference type="EMBL" id="PZQS01000001">
    <property type="protein sequence ID" value="PVD37820.1"/>
    <property type="molecule type" value="Genomic_DNA"/>
</dbReference>
<keyword evidence="5" id="KW-1185">Reference proteome</keyword>